<dbReference type="OrthoDB" id="9803467at2"/>
<dbReference type="Proteomes" id="UP000267798">
    <property type="component" value="Unassembled WGS sequence"/>
</dbReference>
<dbReference type="PANTHER" id="PTHR46825">
    <property type="entry name" value="D-ALANYL-D-ALANINE-CARBOXYPEPTIDASE/ENDOPEPTIDASE AMPH"/>
    <property type="match status" value="1"/>
</dbReference>
<organism evidence="2 3">
    <name type="scientific">Paenibacillus pinisoli</name>
    <dbReference type="NCBI Taxonomy" id="1276110"/>
    <lineage>
        <taxon>Bacteria</taxon>
        <taxon>Bacillati</taxon>
        <taxon>Bacillota</taxon>
        <taxon>Bacilli</taxon>
        <taxon>Bacillales</taxon>
        <taxon>Paenibacillaceae</taxon>
        <taxon>Paenibacillus</taxon>
    </lineage>
</organism>
<sequence>MTSQTELASSNNPELSQRLNDIFRKYEQKQIGVPKGRKTEIQGRIYSASSGIDYRFPNSPKPYHAASVGKLFTMTMAGMLADQGLIGLGDRIASYFEKEELEQLFLHRGRDYAYEVTVSQLLNHTSGVGDYFEGPVTSGRRFPHSIFSEPNRIWTPQELVAFTRERQRAFGPPGEQFRYSDTGYILLGQLMEKATGSSYGSLLRKHIFEPLELRDTYLMFYTEPMNAPAPPISPLWFKGRDLSRLDSLSCDWSGGGIVSTTDDLIAFSKALHNGELIAPSTLQQAASFPYRFRPGIYYGLGMMEIRFERLFFLLRGYPRLRGHLGITAAHLHYDPASDTHIALNFGSDAAMNASFRALVAVLNELKKVQIK</sequence>
<dbReference type="AlphaFoldDB" id="A0A3A6PFU5"/>
<comment type="caution">
    <text evidence="2">The sequence shown here is derived from an EMBL/GenBank/DDBJ whole genome shotgun (WGS) entry which is preliminary data.</text>
</comment>
<dbReference type="PANTHER" id="PTHR46825:SF7">
    <property type="entry name" value="D-ALANYL-D-ALANINE CARBOXYPEPTIDASE"/>
    <property type="match status" value="1"/>
</dbReference>
<proteinExistence type="predicted"/>
<feature type="domain" description="Beta-lactamase-related" evidence="1">
    <location>
        <begin position="63"/>
        <end position="343"/>
    </location>
</feature>
<dbReference type="Gene3D" id="3.40.710.10">
    <property type="entry name" value="DD-peptidase/beta-lactamase superfamily"/>
    <property type="match status" value="1"/>
</dbReference>
<dbReference type="SUPFAM" id="SSF56601">
    <property type="entry name" value="beta-lactamase/transpeptidase-like"/>
    <property type="match status" value="1"/>
</dbReference>
<protein>
    <submittedName>
        <fullName evidence="2">Class A beta-lactamase-related serine hydrolase</fullName>
    </submittedName>
</protein>
<dbReference type="InterPro" id="IPR050491">
    <property type="entry name" value="AmpC-like"/>
</dbReference>
<keyword evidence="3" id="KW-1185">Reference proteome</keyword>
<evidence type="ECO:0000313" key="2">
    <source>
        <dbReference type="EMBL" id="RJX39080.1"/>
    </source>
</evidence>
<dbReference type="InterPro" id="IPR012338">
    <property type="entry name" value="Beta-lactam/transpept-like"/>
</dbReference>
<dbReference type="InterPro" id="IPR001466">
    <property type="entry name" value="Beta-lactam-related"/>
</dbReference>
<name>A0A3A6PFU5_9BACL</name>
<evidence type="ECO:0000313" key="3">
    <source>
        <dbReference type="Proteomes" id="UP000267798"/>
    </source>
</evidence>
<keyword evidence="2" id="KW-0378">Hydrolase</keyword>
<dbReference type="GO" id="GO:0016787">
    <property type="term" value="F:hydrolase activity"/>
    <property type="evidence" value="ECO:0007669"/>
    <property type="project" value="UniProtKB-KW"/>
</dbReference>
<dbReference type="RefSeq" id="WP_120112138.1">
    <property type="nucleotide sequence ID" value="NZ_QXQB01000003.1"/>
</dbReference>
<dbReference type="Pfam" id="PF00144">
    <property type="entry name" value="Beta-lactamase"/>
    <property type="match status" value="1"/>
</dbReference>
<gene>
    <name evidence="2" type="ORF">D3P09_16425</name>
</gene>
<accession>A0A3A6PFU5</accession>
<evidence type="ECO:0000259" key="1">
    <source>
        <dbReference type="Pfam" id="PF00144"/>
    </source>
</evidence>
<reference evidence="2 3" key="1">
    <citation type="submission" date="2018-09" db="EMBL/GenBank/DDBJ databases">
        <title>Paenibacillus aracenensis nov. sp. isolated from a cave in southern Spain.</title>
        <authorList>
            <person name="Jurado V."/>
            <person name="Gutierrez-Patricio S."/>
            <person name="Gonzalez-Pimentel J.L."/>
            <person name="Miller A.Z."/>
            <person name="Laiz L."/>
            <person name="Saiz-Jimenez C."/>
        </authorList>
    </citation>
    <scope>NUCLEOTIDE SEQUENCE [LARGE SCALE GENOMIC DNA]</scope>
    <source>
        <strain evidence="2 3">JCM 19203</strain>
    </source>
</reference>
<dbReference type="EMBL" id="QXQB01000003">
    <property type="protein sequence ID" value="RJX39080.1"/>
    <property type="molecule type" value="Genomic_DNA"/>
</dbReference>